<gene>
    <name evidence="4" type="ORF">DXX92_05700</name>
</gene>
<dbReference type="Gene3D" id="2.130.10.130">
    <property type="entry name" value="Integrin alpha, N-terminal"/>
    <property type="match status" value="2"/>
</dbReference>
<dbReference type="Gene3D" id="3.40.390.10">
    <property type="entry name" value="Collagenase (Catalytic Domain)"/>
    <property type="match status" value="1"/>
</dbReference>
<dbReference type="InterPro" id="IPR028974">
    <property type="entry name" value="TSP_type-3_rpt"/>
</dbReference>
<evidence type="ECO:0000256" key="1">
    <source>
        <dbReference type="ARBA" id="ARBA00022729"/>
    </source>
</evidence>
<dbReference type="EMBL" id="QUOV01000001">
    <property type="protein sequence ID" value="REL34897.1"/>
    <property type="molecule type" value="Genomic_DNA"/>
</dbReference>
<dbReference type="SUPFAM" id="SSF103647">
    <property type="entry name" value="TSP type-3 repeat"/>
    <property type="match status" value="1"/>
</dbReference>
<accession>A0A3E0UEA6</accession>
<dbReference type="PANTHER" id="PTHR39431">
    <property type="entry name" value="FRPA/C-RELATED PROTEIN"/>
    <property type="match status" value="1"/>
</dbReference>
<dbReference type="GO" id="GO:0008237">
    <property type="term" value="F:metallopeptidase activity"/>
    <property type="evidence" value="ECO:0007669"/>
    <property type="project" value="InterPro"/>
</dbReference>
<feature type="chain" id="PRO_5017640059" description="Peptidase M10 metallopeptidase domain-containing protein" evidence="3">
    <location>
        <begin position="22"/>
        <end position="1274"/>
    </location>
</feature>
<evidence type="ECO:0000313" key="4">
    <source>
        <dbReference type="EMBL" id="REL34897.1"/>
    </source>
</evidence>
<dbReference type="InterPro" id="IPR028994">
    <property type="entry name" value="Integrin_alpha_N"/>
</dbReference>
<dbReference type="Proteomes" id="UP000256999">
    <property type="component" value="Unassembled WGS sequence"/>
</dbReference>
<evidence type="ECO:0008006" key="6">
    <source>
        <dbReference type="Google" id="ProtNLM"/>
    </source>
</evidence>
<dbReference type="Gene3D" id="4.10.1080.10">
    <property type="entry name" value="TSP type-3 repeat"/>
    <property type="match status" value="1"/>
</dbReference>
<dbReference type="OrthoDB" id="7053703at2"/>
<dbReference type="Pfam" id="PF13688">
    <property type="entry name" value="Reprolysin_5"/>
    <property type="match status" value="1"/>
</dbReference>
<feature type="compositionally biased region" description="Acidic residues" evidence="2">
    <location>
        <begin position="904"/>
        <end position="923"/>
    </location>
</feature>
<evidence type="ECO:0000313" key="5">
    <source>
        <dbReference type="Proteomes" id="UP000256999"/>
    </source>
</evidence>
<sequence>MRKSIVSVVLLAALSTSYASTAELSQSFDSHDKTFTLYKTIEDNNGQLGFYKSNDGLSSGFIRIDRTGNPVSYISGEFGSAISNALPQHKKLMTLTPEARKQTIFHTVTKQVSPPEKSKRLKQEKQEQLSITDNEVTVSFVVDFDSIKEAWIAQGNFGLTPYQQIQAGIDRANLILLNSGITEFTYQLGDIIQLKQWQDNNVFSNFVQGDYNATDNNIALALAKGKADRVVFLASDAIMGGFFLGLAPQWQFTEHNENQGQVYGQFYDRTLRVSSKTLPTDVIAHELGHTLGLGHERRNNGEEYDYATPYGFTDIEGSLATVMSYGIDCQEYCRHRPDVFSNPDVKINDRAVGKSNDFVDAADNAGFIKKTWPMTTYTQFELQPFTQQVANGELTLSWQNESGLLSQTLYISSDRCPNLPSPLDTSPLYYEVDNKYSETQLAKGKTSFTLKHPSSESCAILVGKYSFNGTELYRPIAMSELNSSFNNKLFVTVNQHDIEFTDFGQAKSITATLSDQSLASSLEVQVKDNFNRELRGVDEYKELSTASFSSWLSATISNNGQQSEITLSLSNDINDYASLLTHLDYGFFNMSTVPMRLYNRANGASSYFWVNLATLFSKFPAITLNSSSALYTHADTTGSVTAILDNIVNAKDININSVSDDSSWELESSVIKPLGVNQYKVTLTAPKPNNNDIPHTATIAIGQTGVQQSVNFYTADWPYAEMTEANYTTTVGKPIAISTRVYNKDVQAGEFSGYNVEYSTANFEQSEFVARSGSSLKRLNNGTPQVTYDMEFSKAGDYAFKVYSFEGNLGYPIGQFNVSVTLPPGEADSDGDGVLDKNDAFPNNPEESKDSDGDGVGDNSDVFPLDASEYLDTDGDGIGDNKDDDRDGDGVDNSQDAFPLDATESLDTDGDGTGDNSDQDIDGDGIANHLDCSPRDKMDTSYCGTTHMDFDGDGKADIAVRRSATFYNYVLNSKQTDIGRHVFGRQQTDIPVSGDFDGDGITDIAVRRPSTYAWYIQNSSGVDRTTKHRDGITRVLFGRDSADIPVPADYDGDGITDIAVWRPTNQYFYVKNSSGKDLATGFADGITRRKLGTHSSNIPVPADYDGDGKADMAVRNPEAFTWTIINSAGADLLTGNSDGISRKIFGKHSADIAVPADFDGDGKADLAVRRPSNQFWYVLNSSGVDLLTGNSDGITRRRFGNQEADIPVVADYDGDSRADIAVRRPSTMTWYILNSTGKDSLTSKHDGITRRQFGLKTTDIPLAAPVTIKMTMLD</sequence>
<feature type="region of interest" description="Disordered" evidence="2">
    <location>
        <begin position="822"/>
        <end position="934"/>
    </location>
</feature>
<evidence type="ECO:0000256" key="3">
    <source>
        <dbReference type="SAM" id="SignalP"/>
    </source>
</evidence>
<feature type="compositionally biased region" description="Basic and acidic residues" evidence="2">
    <location>
        <begin position="879"/>
        <end position="889"/>
    </location>
</feature>
<evidence type="ECO:0000256" key="2">
    <source>
        <dbReference type="SAM" id="MobiDB-lite"/>
    </source>
</evidence>
<proteinExistence type="predicted"/>
<reference evidence="4 5" key="1">
    <citation type="submission" date="2018-08" db="EMBL/GenBank/DDBJ databases">
        <title>Thalassotalea euphylliae genome.</title>
        <authorList>
            <person name="Summers S."/>
            <person name="Rice S.A."/>
            <person name="Freckelton M.L."/>
            <person name="Nedved B.T."/>
            <person name="Hadfield M.G."/>
        </authorList>
    </citation>
    <scope>NUCLEOTIDE SEQUENCE [LARGE SCALE GENOMIC DNA]</scope>
    <source>
        <strain evidence="4 5">H2</strain>
    </source>
</reference>
<dbReference type="SUPFAM" id="SSF55486">
    <property type="entry name" value="Metalloproteases ('zincins'), catalytic domain"/>
    <property type="match status" value="1"/>
</dbReference>
<comment type="caution">
    <text evidence="4">The sequence shown here is derived from an EMBL/GenBank/DDBJ whole genome shotgun (WGS) entry which is preliminary data.</text>
</comment>
<dbReference type="RefSeq" id="WP_115999572.1">
    <property type="nucleotide sequence ID" value="NZ_QUOV01000001.1"/>
</dbReference>
<name>A0A3E0UEA6_9GAMM</name>
<feature type="signal peptide" evidence="3">
    <location>
        <begin position="1"/>
        <end position="21"/>
    </location>
</feature>
<protein>
    <recommendedName>
        <fullName evidence="6">Peptidase M10 metallopeptidase domain-containing protein</fullName>
    </recommendedName>
</protein>
<dbReference type="InterPro" id="IPR013517">
    <property type="entry name" value="FG-GAP"/>
</dbReference>
<dbReference type="PANTHER" id="PTHR39431:SF1">
    <property type="entry name" value="FRPA_C-RELATED PROTEIN"/>
    <property type="match status" value="1"/>
</dbReference>
<dbReference type="AlphaFoldDB" id="A0A3E0UEA6"/>
<dbReference type="InterPro" id="IPR024079">
    <property type="entry name" value="MetalloPept_cat_dom_sf"/>
</dbReference>
<dbReference type="GO" id="GO:0005509">
    <property type="term" value="F:calcium ion binding"/>
    <property type="evidence" value="ECO:0007669"/>
    <property type="project" value="InterPro"/>
</dbReference>
<organism evidence="4 5">
    <name type="scientific">Thalassotalea euphylliae</name>
    <dbReference type="NCBI Taxonomy" id="1655234"/>
    <lineage>
        <taxon>Bacteria</taxon>
        <taxon>Pseudomonadati</taxon>
        <taxon>Pseudomonadota</taxon>
        <taxon>Gammaproteobacteria</taxon>
        <taxon>Alteromonadales</taxon>
        <taxon>Colwelliaceae</taxon>
        <taxon>Thalassotalea</taxon>
    </lineage>
</organism>
<keyword evidence="1 3" id="KW-0732">Signal</keyword>
<dbReference type="Pfam" id="PF13517">
    <property type="entry name" value="FG-GAP_3"/>
    <property type="match status" value="2"/>
</dbReference>
<dbReference type="SUPFAM" id="SSF69318">
    <property type="entry name" value="Integrin alpha N-terminal domain"/>
    <property type="match status" value="1"/>
</dbReference>